<proteinExistence type="predicted"/>
<evidence type="ECO:0000313" key="2">
    <source>
        <dbReference type="Proteomes" id="UP000831787"/>
    </source>
</evidence>
<gene>
    <name evidence="1" type="ORF">MUN89_18025</name>
</gene>
<name>A0ABY4EHY6_9BACI</name>
<evidence type="ECO:0000313" key="1">
    <source>
        <dbReference type="EMBL" id="UOQ43759.1"/>
    </source>
</evidence>
<dbReference type="Proteomes" id="UP000831787">
    <property type="component" value="Chromosome"/>
</dbReference>
<reference evidence="1 2" key="1">
    <citation type="submission" date="2022-04" db="EMBL/GenBank/DDBJ databases">
        <title>Halobacillus sp. isolated from saltern.</title>
        <authorList>
            <person name="Won M."/>
            <person name="Lee C.-M."/>
            <person name="Woen H.-Y."/>
            <person name="Kwon S.-W."/>
        </authorList>
    </citation>
    <scope>NUCLEOTIDE SEQUENCE [LARGE SCALE GENOMIC DNA]</scope>
    <source>
        <strain evidence="1 2">SSBR10-3</strain>
    </source>
</reference>
<organism evidence="1 2">
    <name type="scientific">Halobacillus salinarum</name>
    <dbReference type="NCBI Taxonomy" id="2932257"/>
    <lineage>
        <taxon>Bacteria</taxon>
        <taxon>Bacillati</taxon>
        <taxon>Bacillota</taxon>
        <taxon>Bacilli</taxon>
        <taxon>Bacillales</taxon>
        <taxon>Bacillaceae</taxon>
        <taxon>Halobacillus</taxon>
    </lineage>
</organism>
<keyword evidence="2" id="KW-1185">Reference proteome</keyword>
<dbReference type="EMBL" id="CP095073">
    <property type="protein sequence ID" value="UOQ43759.1"/>
    <property type="molecule type" value="Genomic_DNA"/>
</dbReference>
<protein>
    <submittedName>
        <fullName evidence="1">Uncharacterized protein</fullName>
    </submittedName>
</protein>
<accession>A0ABY4EHY6</accession>
<dbReference type="RefSeq" id="WP_244709181.1">
    <property type="nucleotide sequence ID" value="NZ_CP095073.1"/>
</dbReference>
<sequence>MQIAKNHLRHFTTIKEWDRFAKENSLPKAKVYISVFSSWTQVKKELNVTPYQRKKKYSLNQIEEIIKVHKQHLTSKENWDAYAKDQKLPSYLTLIQFYKWEDIKRLANQPIRYNYRKEDLMKIAKQNKFEFTTMNNWNRYAKKYKLPYAATYVRKFGSWRKAKLQCIYRNQTESR</sequence>